<proteinExistence type="predicted"/>
<evidence type="ECO:0000313" key="2">
    <source>
        <dbReference type="Proteomes" id="UP000501603"/>
    </source>
</evidence>
<gene>
    <name evidence="1" type="primary">55</name>
    <name evidence="1" type="ORF">SEA_CHRIS_55</name>
</gene>
<keyword evidence="2" id="KW-1185">Reference proteome</keyword>
<dbReference type="KEGG" id="vg:60324406"/>
<evidence type="ECO:0000313" key="1">
    <source>
        <dbReference type="EMBL" id="QJD50457.1"/>
    </source>
</evidence>
<dbReference type="Proteomes" id="UP000501603">
    <property type="component" value="Segment"/>
</dbReference>
<dbReference type="RefSeq" id="YP_009952943.1">
    <property type="nucleotide sequence ID" value="NC_051617.1"/>
</dbReference>
<reference evidence="1 2" key="1">
    <citation type="submission" date="2020-04" db="EMBL/GenBank/DDBJ databases">
        <authorList>
            <person name="Davenport L."/>
            <person name="Mcconahy L."/>
            <person name="Chen A."/>
            <person name="Cottrell A."/>
            <person name="Drouin R."/>
            <person name="Erdman M."/>
            <person name="Goranson S."/>
            <person name="Harrington A."/>
            <person name="Hecht A."/>
            <person name="Ramos M."/>
            <person name="Schutt J."/>
            <person name="Hayes S.G."/>
            <person name="Haydock J."/>
            <person name="Ettinger A.-S.H."/>
            <person name="Anders K.R."/>
            <person name="Garlena R.A."/>
            <person name="Russell D.A."/>
            <person name="Pope W.H."/>
            <person name="Jacobs-Sera D."/>
            <person name="Hatfull G.F."/>
        </authorList>
    </citation>
    <scope>NUCLEOTIDE SEQUENCE [LARGE SCALE GENOMIC DNA]</scope>
</reference>
<dbReference type="EMBL" id="MT310860">
    <property type="protein sequence ID" value="QJD50457.1"/>
    <property type="molecule type" value="Genomic_DNA"/>
</dbReference>
<sequence>MRKFNSTARNLLATTVAVGGLVVTLALPGCSMNNQEWHDDCTVTAKDTLYSSHDGNSSREYRLSTSCGTFAVEDTIAGGFNSWDTWQGLKEGARYDIRTGGYRVGFLSSFPSVLEVKPAK</sequence>
<organism evidence="1 2">
    <name type="scientific">Mycobacterium phage Chris</name>
    <dbReference type="NCBI Taxonomy" id="2725626"/>
    <lineage>
        <taxon>Viruses</taxon>
        <taxon>Duplodnaviria</taxon>
        <taxon>Heunggongvirae</taxon>
        <taxon>Uroviricota</taxon>
        <taxon>Caudoviricetes</taxon>
        <taxon>Weiservirinae</taxon>
        <taxon>Anayavirus</taxon>
        <taxon>Anayavirus chris</taxon>
    </lineage>
</organism>
<dbReference type="GeneID" id="60324406"/>
<accession>A0A6M3SXI4</accession>
<protein>
    <submittedName>
        <fullName evidence="1">Uncharacterized protein</fullName>
    </submittedName>
</protein>
<name>A0A6M3SXI4_9CAUD</name>